<dbReference type="EMBL" id="CAEZWI010000012">
    <property type="protein sequence ID" value="CAB4645691.1"/>
    <property type="molecule type" value="Genomic_DNA"/>
</dbReference>
<evidence type="ECO:0000259" key="4">
    <source>
        <dbReference type="Pfam" id="PF08245"/>
    </source>
</evidence>
<sequence>MTRPKTDGSELSQLATLVSGTCVGDAKVFGVTHNSKSVQAGDLYVALLGANNHGIDFFDEAVANGAIAVASDSHGVAIAKQKGIPTIELSNAREDMAKLAADVYGHPEQKLTLAGVTGTNGKTTTTHILRSIFLDAKKHVGVIGTLGTYLDEEHLPGARTTPESTDLYATLAVMAERGITHVFMEVSSHALALNRVSGIKFDVAIFTNLTQDHLDFHGSMENYFAAKALLFTPEFSKQAIICTDDEWGIKLAGQVKIPVITIGTKGDWKTSQPNSSADGITTQLIEIQNSDSISLSVNMLGSYNATNAACALAASQILGLPIAASLESLKNVRSIPGRLEKVAIDSPGTAIVDYAHTPDAVATVLTVIRDANPSKVITVIGCGGDRDSLKRPLMGKVAAHLSDVVIITDDNPRSEDPAVIRKSVIDGTKHGPAQVFEVSDRRVAISQALKLAEAGDVIAVLGKGHETGQEISGKVFPFDDRVVVREESKNV</sequence>
<evidence type="ECO:0000259" key="2">
    <source>
        <dbReference type="Pfam" id="PF01225"/>
    </source>
</evidence>
<dbReference type="Pfam" id="PF08245">
    <property type="entry name" value="Mur_ligase_M"/>
    <property type="match status" value="1"/>
</dbReference>
<dbReference type="Pfam" id="PF02875">
    <property type="entry name" value="Mur_ligase_C"/>
    <property type="match status" value="1"/>
</dbReference>
<dbReference type="InterPro" id="IPR035911">
    <property type="entry name" value="MurE/MurF_N"/>
</dbReference>
<dbReference type="PANTHER" id="PTHR23135:SF4">
    <property type="entry name" value="UDP-N-ACETYLMURAMOYL-L-ALANYL-D-GLUTAMATE--2,6-DIAMINOPIMELATE LIGASE MURE HOMOLOG, CHLOROPLASTIC"/>
    <property type="match status" value="1"/>
</dbReference>
<name>A0A6J6K768_9ZZZZ</name>
<evidence type="ECO:0000256" key="1">
    <source>
        <dbReference type="ARBA" id="ARBA00005898"/>
    </source>
</evidence>
<dbReference type="NCBIfam" id="NF001124">
    <property type="entry name" value="PRK00139.1-2"/>
    <property type="match status" value="1"/>
</dbReference>
<dbReference type="InterPro" id="IPR013221">
    <property type="entry name" value="Mur_ligase_cen"/>
</dbReference>
<dbReference type="AlphaFoldDB" id="A0A6J6K768"/>
<dbReference type="SUPFAM" id="SSF53244">
    <property type="entry name" value="MurD-like peptide ligases, peptide-binding domain"/>
    <property type="match status" value="1"/>
</dbReference>
<comment type="similarity">
    <text evidence="1">Belongs to the MurCDEF family. MurE subfamily.</text>
</comment>
<dbReference type="SUPFAM" id="SSF63418">
    <property type="entry name" value="MurE/MurF N-terminal domain"/>
    <property type="match status" value="1"/>
</dbReference>
<dbReference type="GO" id="GO:0016881">
    <property type="term" value="F:acid-amino acid ligase activity"/>
    <property type="evidence" value="ECO:0007669"/>
    <property type="project" value="InterPro"/>
</dbReference>
<protein>
    <submittedName>
        <fullName evidence="5">Unannotated protein</fullName>
    </submittedName>
</protein>
<dbReference type="NCBIfam" id="NF001126">
    <property type="entry name" value="PRK00139.1-4"/>
    <property type="match status" value="1"/>
</dbReference>
<proteinExistence type="inferred from homology"/>
<dbReference type="GO" id="GO:0005524">
    <property type="term" value="F:ATP binding"/>
    <property type="evidence" value="ECO:0007669"/>
    <property type="project" value="InterPro"/>
</dbReference>
<accession>A0A6J6K768</accession>
<dbReference type="GO" id="GO:0005737">
    <property type="term" value="C:cytoplasm"/>
    <property type="evidence" value="ECO:0007669"/>
    <property type="project" value="InterPro"/>
</dbReference>
<dbReference type="Gene3D" id="3.90.190.20">
    <property type="entry name" value="Mur ligase, C-terminal domain"/>
    <property type="match status" value="1"/>
</dbReference>
<dbReference type="PANTHER" id="PTHR23135">
    <property type="entry name" value="MUR LIGASE FAMILY MEMBER"/>
    <property type="match status" value="1"/>
</dbReference>
<reference evidence="5" key="1">
    <citation type="submission" date="2020-05" db="EMBL/GenBank/DDBJ databases">
        <authorList>
            <person name="Chiriac C."/>
            <person name="Salcher M."/>
            <person name="Ghai R."/>
            <person name="Kavagutti S V."/>
        </authorList>
    </citation>
    <scope>NUCLEOTIDE SEQUENCE</scope>
</reference>
<dbReference type="InterPro" id="IPR005761">
    <property type="entry name" value="UDP-N-AcMur-Glu-dNH2Pim_ligase"/>
</dbReference>
<dbReference type="Pfam" id="PF01225">
    <property type="entry name" value="Mur_ligase"/>
    <property type="match status" value="1"/>
</dbReference>
<evidence type="ECO:0000259" key="3">
    <source>
        <dbReference type="Pfam" id="PF02875"/>
    </source>
</evidence>
<dbReference type="Gene3D" id="3.40.1190.10">
    <property type="entry name" value="Mur-like, catalytic domain"/>
    <property type="match status" value="1"/>
</dbReference>
<dbReference type="InterPro" id="IPR036615">
    <property type="entry name" value="Mur_ligase_C_dom_sf"/>
</dbReference>
<dbReference type="HAMAP" id="MF_00208">
    <property type="entry name" value="MurE"/>
    <property type="match status" value="1"/>
</dbReference>
<organism evidence="5">
    <name type="scientific">freshwater metagenome</name>
    <dbReference type="NCBI Taxonomy" id="449393"/>
    <lineage>
        <taxon>unclassified sequences</taxon>
        <taxon>metagenomes</taxon>
        <taxon>ecological metagenomes</taxon>
    </lineage>
</organism>
<feature type="domain" description="Mur ligase central" evidence="4">
    <location>
        <begin position="116"/>
        <end position="314"/>
    </location>
</feature>
<dbReference type="InterPro" id="IPR000713">
    <property type="entry name" value="Mur_ligase_N"/>
</dbReference>
<dbReference type="Gene3D" id="3.40.1390.10">
    <property type="entry name" value="MurE/MurF, N-terminal domain"/>
    <property type="match status" value="1"/>
</dbReference>
<feature type="domain" description="Mur ligase C-terminal" evidence="3">
    <location>
        <begin position="337"/>
        <end position="464"/>
    </location>
</feature>
<dbReference type="GO" id="GO:0008360">
    <property type="term" value="P:regulation of cell shape"/>
    <property type="evidence" value="ECO:0007669"/>
    <property type="project" value="InterPro"/>
</dbReference>
<dbReference type="InterPro" id="IPR004101">
    <property type="entry name" value="Mur_ligase_C"/>
</dbReference>
<dbReference type="GO" id="GO:0051301">
    <property type="term" value="P:cell division"/>
    <property type="evidence" value="ECO:0007669"/>
    <property type="project" value="InterPro"/>
</dbReference>
<dbReference type="NCBIfam" id="TIGR01085">
    <property type="entry name" value="murE"/>
    <property type="match status" value="1"/>
</dbReference>
<dbReference type="SUPFAM" id="SSF53623">
    <property type="entry name" value="MurD-like peptide ligases, catalytic domain"/>
    <property type="match status" value="1"/>
</dbReference>
<feature type="domain" description="Mur ligase N-terminal catalytic" evidence="2">
    <location>
        <begin position="30"/>
        <end position="99"/>
    </location>
</feature>
<dbReference type="InterPro" id="IPR036565">
    <property type="entry name" value="Mur-like_cat_sf"/>
</dbReference>
<gene>
    <name evidence="5" type="ORF">UFOPK2237_00204</name>
</gene>
<evidence type="ECO:0000313" key="5">
    <source>
        <dbReference type="EMBL" id="CAB4645691.1"/>
    </source>
</evidence>